<dbReference type="GO" id="GO:0009103">
    <property type="term" value="P:lipopolysaccharide biosynthetic process"/>
    <property type="evidence" value="ECO:0007669"/>
    <property type="project" value="TreeGrafter"/>
</dbReference>
<sequence>MTHLAYRRDIDGLRAVAVIAVVLFHFGIPGFAGGFVGVDVFFVISGYLITSIICRERASGHFSFVEFWVRRARRILPALVVMVVACLIVGWFLLVPRDYEELGRSARYQAMFMSNVLFARQDGYFDTDSELKPLLHTWSLAVEEQFYILLPLLLAVLGRYVKAWRRGLFGIALASFAVSVWQVQQAPAQAFFLLPARAWELLAGSLLAVAPVFQRPLTVAVRQGVATAGIAAVGVAIACYDWRTAFPGMAALLPVLGTLAIIWSGAGQPTWLSRLLGTRPMVAVGLISYSWYLWHWPVHVFADYAAVDGIAGHENLALILGSLLLGYLSWRWVETPLRGRRWLAQPRQALLAALLAMVVVGLAGQSLRWSDGVPSRLSAQALAYAEAGEWHAGQRDCMFEKTTAPERLICHLGRQNKDVLPPLIWGDSHAAALMPALRVHSERTGQALDLASSAGCVPVAGLERNDLCRQFNAQVRSVIAQAPQRDVVLVARWTLYLYGDEHGDLTYRLPGTDAPVQMAEALKREVRALRQAGSRVWLLDEVPLQNANAPYRLSRLAMLQRSTDGIGRPLREHRQRQAFMQGLFAELAASDPQVRILDTTQLFCADGMTCVAESAGRSLYMDDNHLGDDAAGFVAPLFAPLLAPVDAPAPGNSH</sequence>
<feature type="domain" description="SGNH" evidence="3">
    <location>
        <begin position="397"/>
        <end position="640"/>
    </location>
</feature>
<keyword evidence="5" id="KW-1185">Reference proteome</keyword>
<feature type="transmembrane region" description="Helical" evidence="1">
    <location>
        <begin position="225"/>
        <end position="243"/>
    </location>
</feature>
<keyword evidence="1" id="KW-0472">Membrane</keyword>
<feature type="transmembrane region" description="Helical" evidence="1">
    <location>
        <begin position="349"/>
        <end position="367"/>
    </location>
</feature>
<evidence type="ECO:0000313" key="4">
    <source>
        <dbReference type="EMBL" id="MBC2679443.1"/>
    </source>
</evidence>
<keyword evidence="1" id="KW-0812">Transmembrane</keyword>
<dbReference type="PANTHER" id="PTHR23028">
    <property type="entry name" value="ACETYLTRANSFERASE"/>
    <property type="match status" value="1"/>
</dbReference>
<dbReference type="EMBL" id="JACMYH010000003">
    <property type="protein sequence ID" value="MBC2679443.1"/>
    <property type="molecule type" value="Genomic_DNA"/>
</dbReference>
<feature type="transmembrane region" description="Helical" evidence="1">
    <location>
        <begin position="249"/>
        <end position="266"/>
    </location>
</feature>
<feature type="transmembrane region" description="Helical" evidence="1">
    <location>
        <begin position="316"/>
        <end position="333"/>
    </location>
</feature>
<proteinExistence type="predicted"/>
<dbReference type="Pfam" id="PF01757">
    <property type="entry name" value="Acyl_transf_3"/>
    <property type="match status" value="1"/>
</dbReference>
<dbReference type="GO" id="GO:0016020">
    <property type="term" value="C:membrane"/>
    <property type="evidence" value="ECO:0007669"/>
    <property type="project" value="TreeGrafter"/>
</dbReference>
<feature type="transmembrane region" description="Helical" evidence="1">
    <location>
        <begin position="190"/>
        <end position="213"/>
    </location>
</feature>
<feature type="transmembrane region" description="Helical" evidence="1">
    <location>
        <begin position="145"/>
        <end position="161"/>
    </location>
</feature>
<keyword evidence="4" id="KW-0808">Transferase</keyword>
<feature type="transmembrane region" description="Helical" evidence="1">
    <location>
        <begin position="75"/>
        <end position="94"/>
    </location>
</feature>
<evidence type="ECO:0000259" key="3">
    <source>
        <dbReference type="Pfam" id="PF19040"/>
    </source>
</evidence>
<evidence type="ECO:0000259" key="2">
    <source>
        <dbReference type="Pfam" id="PF01757"/>
    </source>
</evidence>
<accession>A0A7X1G6N4</accession>
<dbReference type="InterPro" id="IPR002656">
    <property type="entry name" value="Acyl_transf_3_dom"/>
</dbReference>
<dbReference type="Proteomes" id="UP000546173">
    <property type="component" value="Unassembled WGS sequence"/>
</dbReference>
<keyword evidence="1" id="KW-1133">Transmembrane helix</keyword>
<dbReference type="PANTHER" id="PTHR23028:SF53">
    <property type="entry name" value="ACYL_TRANSF_3 DOMAIN-CONTAINING PROTEIN"/>
    <property type="match status" value="1"/>
</dbReference>
<protein>
    <submittedName>
        <fullName evidence="4">Acyltransferase</fullName>
    </submittedName>
</protein>
<feature type="domain" description="Acyltransferase 3" evidence="2">
    <location>
        <begin position="9"/>
        <end position="305"/>
    </location>
</feature>
<dbReference type="AlphaFoldDB" id="A0A7X1G6N4"/>
<dbReference type="Pfam" id="PF19040">
    <property type="entry name" value="SGNH"/>
    <property type="match status" value="1"/>
</dbReference>
<feature type="transmembrane region" description="Helical" evidence="1">
    <location>
        <begin position="278"/>
        <end position="296"/>
    </location>
</feature>
<dbReference type="GO" id="GO:0016747">
    <property type="term" value="F:acyltransferase activity, transferring groups other than amino-acyl groups"/>
    <property type="evidence" value="ECO:0007669"/>
    <property type="project" value="InterPro"/>
</dbReference>
<feature type="transmembrane region" description="Helical" evidence="1">
    <location>
        <begin position="34"/>
        <end position="54"/>
    </location>
</feature>
<dbReference type="InterPro" id="IPR050879">
    <property type="entry name" value="Acyltransferase_3"/>
</dbReference>
<feature type="transmembrane region" description="Helical" evidence="1">
    <location>
        <begin position="12"/>
        <end position="28"/>
    </location>
</feature>
<organism evidence="4 5">
    <name type="scientific">Pseudomonas baltica</name>
    <dbReference type="NCBI Taxonomy" id="2762576"/>
    <lineage>
        <taxon>Bacteria</taxon>
        <taxon>Pseudomonadati</taxon>
        <taxon>Pseudomonadota</taxon>
        <taxon>Gammaproteobacteria</taxon>
        <taxon>Pseudomonadales</taxon>
        <taxon>Pseudomonadaceae</taxon>
        <taxon>Pseudomonas</taxon>
    </lineage>
</organism>
<name>A0A7X1G6N4_9PSED</name>
<dbReference type="InterPro" id="IPR043968">
    <property type="entry name" value="SGNH"/>
</dbReference>
<evidence type="ECO:0000256" key="1">
    <source>
        <dbReference type="SAM" id="Phobius"/>
    </source>
</evidence>
<evidence type="ECO:0000313" key="5">
    <source>
        <dbReference type="Proteomes" id="UP000546173"/>
    </source>
</evidence>
<keyword evidence="4" id="KW-0012">Acyltransferase</keyword>
<comment type="caution">
    <text evidence="4">The sequence shown here is derived from an EMBL/GenBank/DDBJ whole genome shotgun (WGS) entry which is preliminary data.</text>
</comment>
<gene>
    <name evidence="4" type="ORF">H7993_13690</name>
</gene>
<reference evidence="4 5" key="1">
    <citation type="submission" date="2020-08" db="EMBL/GenBank/DDBJ databases">
        <title>Pseudomonas sp. nov.</title>
        <authorList>
            <person name="Gieschler S."/>
            <person name="Fiedler G."/>
            <person name="Brinks E."/>
            <person name="Boehnlein C."/>
            <person name="Franz C.M.A.P."/>
            <person name="Kabisch J."/>
        </authorList>
    </citation>
    <scope>NUCLEOTIDE SEQUENCE [LARGE SCALE GENOMIC DNA]</scope>
    <source>
        <strain evidence="4 5">MBT-2</strain>
    </source>
</reference>
<feature type="transmembrane region" description="Helical" evidence="1">
    <location>
        <begin position="168"/>
        <end position="184"/>
    </location>
</feature>
<dbReference type="RefSeq" id="WP_185794694.1">
    <property type="nucleotide sequence ID" value="NZ_JACMYH010000003.1"/>
</dbReference>